<dbReference type="EMBL" id="JAHLQT010007678">
    <property type="protein sequence ID" value="KAG7174278.1"/>
    <property type="molecule type" value="Genomic_DNA"/>
</dbReference>
<gene>
    <name evidence="1" type="ORF">Hamer_G003202</name>
</gene>
<reference evidence="1" key="1">
    <citation type="journal article" date="2021" name="Sci. Adv.">
        <title>The American lobster genome reveals insights on longevity, neural, and immune adaptations.</title>
        <authorList>
            <person name="Polinski J.M."/>
            <person name="Zimin A.V."/>
            <person name="Clark K.F."/>
            <person name="Kohn A.B."/>
            <person name="Sadowski N."/>
            <person name="Timp W."/>
            <person name="Ptitsyn A."/>
            <person name="Khanna P."/>
            <person name="Romanova D.Y."/>
            <person name="Williams P."/>
            <person name="Greenwood S.J."/>
            <person name="Moroz L.L."/>
            <person name="Walt D.R."/>
            <person name="Bodnar A.G."/>
        </authorList>
    </citation>
    <scope>NUCLEOTIDE SEQUENCE</scope>
    <source>
        <strain evidence="1">GMGI-L3</strain>
    </source>
</reference>
<accession>A0A8J5N7Y7</accession>
<name>A0A8J5N7Y7_HOMAM</name>
<comment type="caution">
    <text evidence="1">The sequence shown here is derived from an EMBL/GenBank/DDBJ whole genome shotgun (WGS) entry which is preliminary data.</text>
</comment>
<protein>
    <submittedName>
        <fullName evidence="1">Uncharacterized protein</fullName>
    </submittedName>
</protein>
<proteinExistence type="predicted"/>
<sequence>MAHQKGKEQLITFVEERLMPCGDKQVKFSHILPRNKPLSFSSLYEVEQKKSTINPQKVIKTDRNLVERLITAFQSRRDVILKDILKHEPMPSL</sequence>
<dbReference type="AlphaFoldDB" id="A0A8J5N7Y7"/>
<evidence type="ECO:0000313" key="2">
    <source>
        <dbReference type="Proteomes" id="UP000747542"/>
    </source>
</evidence>
<keyword evidence="2" id="KW-1185">Reference proteome</keyword>
<organism evidence="1 2">
    <name type="scientific">Homarus americanus</name>
    <name type="common">American lobster</name>
    <dbReference type="NCBI Taxonomy" id="6706"/>
    <lineage>
        <taxon>Eukaryota</taxon>
        <taxon>Metazoa</taxon>
        <taxon>Ecdysozoa</taxon>
        <taxon>Arthropoda</taxon>
        <taxon>Crustacea</taxon>
        <taxon>Multicrustacea</taxon>
        <taxon>Malacostraca</taxon>
        <taxon>Eumalacostraca</taxon>
        <taxon>Eucarida</taxon>
        <taxon>Decapoda</taxon>
        <taxon>Pleocyemata</taxon>
        <taxon>Astacidea</taxon>
        <taxon>Nephropoidea</taxon>
        <taxon>Nephropidae</taxon>
        <taxon>Homarus</taxon>
    </lineage>
</organism>
<dbReference type="Proteomes" id="UP000747542">
    <property type="component" value="Unassembled WGS sequence"/>
</dbReference>
<evidence type="ECO:0000313" key="1">
    <source>
        <dbReference type="EMBL" id="KAG7174278.1"/>
    </source>
</evidence>